<evidence type="ECO:0000256" key="5">
    <source>
        <dbReference type="ARBA" id="ARBA00055846"/>
    </source>
</evidence>
<feature type="domain" description="Thioredoxin" evidence="6">
    <location>
        <begin position="1"/>
        <end position="108"/>
    </location>
</feature>
<sequence length="235" mass="26505">MLNHIELQSDEQYAQLFTESKGKILVLNFWASWAAPCAQMNEVFAELASKCPNLLFIKVEAENFPDISEDYEIAAVPSFVFVQDGKILTRVEGANAPELSQTVENYTKSLSLTNFTSSNGKPAEPEPKEDITVRLGQLIQQAPVMLFMKGEPAQPRCGFSRQLIEILRKNHVRFGYFDILSDEEVRQGLKEYSNWPTYPQLYVNGELVGGLDIVKELIETDEFTSMIPAEAIFAQ</sequence>
<dbReference type="STRING" id="1314790.A0A1Y1Z1A2"/>
<dbReference type="GO" id="GO:0005634">
    <property type="term" value="C:nucleus"/>
    <property type="evidence" value="ECO:0007669"/>
    <property type="project" value="TreeGrafter"/>
</dbReference>
<dbReference type="FunFam" id="3.40.30.10:FF:000092">
    <property type="entry name" value="Monothiol glutaredoxin"/>
    <property type="match status" value="1"/>
</dbReference>
<dbReference type="InterPro" id="IPR036249">
    <property type="entry name" value="Thioredoxin-like_sf"/>
</dbReference>
<dbReference type="CDD" id="cd02984">
    <property type="entry name" value="TRX_PICOT"/>
    <property type="match status" value="1"/>
</dbReference>
<comment type="similarity">
    <text evidence="1">Belongs to the glutaredoxin family. Monothiol subfamily.</text>
</comment>
<keyword evidence="8" id="KW-1185">Reference proteome</keyword>
<dbReference type="PANTHER" id="PTHR10293">
    <property type="entry name" value="GLUTAREDOXIN FAMILY MEMBER"/>
    <property type="match status" value="1"/>
</dbReference>
<dbReference type="Proteomes" id="UP000193498">
    <property type="component" value="Unassembled WGS sequence"/>
</dbReference>
<dbReference type="Pfam" id="PF00085">
    <property type="entry name" value="Thioredoxin"/>
    <property type="match status" value="1"/>
</dbReference>
<evidence type="ECO:0000313" key="7">
    <source>
        <dbReference type="EMBL" id="ORY03605.1"/>
    </source>
</evidence>
<dbReference type="EMBL" id="MCFE01000044">
    <property type="protein sequence ID" value="ORY03605.1"/>
    <property type="molecule type" value="Genomic_DNA"/>
</dbReference>
<keyword evidence="2" id="KW-0479">Metal-binding</keyword>
<comment type="function">
    <text evidence="5">Monothiol glutaredoxin involved in the biogenesis of iron-sulfur clusters. Binds one iron-sulfur cluster per dimer. The iron-sulfur cluster is bound between subunits, and is complexed by a bound glutathione and a cysteine residue from each subunit.</text>
</comment>
<dbReference type="GO" id="GO:0015036">
    <property type="term" value="F:disulfide oxidoreductase activity"/>
    <property type="evidence" value="ECO:0007669"/>
    <property type="project" value="UniProtKB-ARBA"/>
</dbReference>
<dbReference type="NCBIfam" id="TIGR00365">
    <property type="entry name" value="Grx4 family monothiol glutaredoxin"/>
    <property type="match status" value="1"/>
</dbReference>
<dbReference type="GO" id="GO:0005829">
    <property type="term" value="C:cytosol"/>
    <property type="evidence" value="ECO:0007669"/>
    <property type="project" value="TreeGrafter"/>
</dbReference>
<comment type="caution">
    <text evidence="7">The sequence shown here is derived from an EMBL/GenBank/DDBJ whole genome shotgun (WGS) entry which is preliminary data.</text>
</comment>
<keyword evidence="3" id="KW-0408">Iron</keyword>
<dbReference type="AlphaFoldDB" id="A0A1Y1Z1A2"/>
<dbReference type="FunCoup" id="A0A1Y1Z1A2">
    <property type="interactions" value="622"/>
</dbReference>
<name>A0A1Y1Z1A2_9FUNG</name>
<protein>
    <submittedName>
        <fullName evidence="7">Thioredoxin</fullName>
    </submittedName>
</protein>
<evidence type="ECO:0000256" key="3">
    <source>
        <dbReference type="ARBA" id="ARBA00023004"/>
    </source>
</evidence>
<dbReference type="InterPro" id="IPR004480">
    <property type="entry name" value="Monothiol_GRX-rel"/>
</dbReference>
<dbReference type="GO" id="GO:0051537">
    <property type="term" value="F:2 iron, 2 sulfur cluster binding"/>
    <property type="evidence" value="ECO:0007669"/>
    <property type="project" value="TreeGrafter"/>
</dbReference>
<evidence type="ECO:0000259" key="6">
    <source>
        <dbReference type="PROSITE" id="PS51352"/>
    </source>
</evidence>
<dbReference type="InParanoid" id="A0A1Y1Z1A2"/>
<dbReference type="InterPro" id="IPR013766">
    <property type="entry name" value="Thioredoxin_domain"/>
</dbReference>
<evidence type="ECO:0000256" key="2">
    <source>
        <dbReference type="ARBA" id="ARBA00022723"/>
    </source>
</evidence>
<proteinExistence type="inferred from homology"/>
<dbReference type="Pfam" id="PF00462">
    <property type="entry name" value="Glutaredoxin"/>
    <property type="match status" value="1"/>
</dbReference>
<dbReference type="CDD" id="cd03028">
    <property type="entry name" value="GRX_PICOT_like"/>
    <property type="match status" value="1"/>
</dbReference>
<dbReference type="Gene3D" id="3.40.30.10">
    <property type="entry name" value="Glutaredoxin"/>
    <property type="match status" value="2"/>
</dbReference>
<dbReference type="PANTHER" id="PTHR10293:SF73">
    <property type="entry name" value="GLUTAREDOXIN-3"/>
    <property type="match status" value="1"/>
</dbReference>
<dbReference type="OrthoDB" id="415696at2759"/>
<keyword evidence="4" id="KW-0411">Iron-sulfur</keyword>
<evidence type="ECO:0000313" key="8">
    <source>
        <dbReference type="Proteomes" id="UP000193498"/>
    </source>
</evidence>
<organism evidence="7 8">
    <name type="scientific">Basidiobolus meristosporus CBS 931.73</name>
    <dbReference type="NCBI Taxonomy" id="1314790"/>
    <lineage>
        <taxon>Eukaryota</taxon>
        <taxon>Fungi</taxon>
        <taxon>Fungi incertae sedis</taxon>
        <taxon>Zoopagomycota</taxon>
        <taxon>Entomophthoromycotina</taxon>
        <taxon>Basidiobolomycetes</taxon>
        <taxon>Basidiobolales</taxon>
        <taxon>Basidiobolaceae</taxon>
        <taxon>Basidiobolus</taxon>
    </lineage>
</organism>
<dbReference type="SUPFAM" id="SSF52833">
    <property type="entry name" value="Thioredoxin-like"/>
    <property type="match status" value="2"/>
</dbReference>
<reference evidence="7 8" key="1">
    <citation type="submission" date="2016-07" db="EMBL/GenBank/DDBJ databases">
        <title>Pervasive Adenine N6-methylation of Active Genes in Fungi.</title>
        <authorList>
            <consortium name="DOE Joint Genome Institute"/>
            <person name="Mondo S.J."/>
            <person name="Dannebaum R.O."/>
            <person name="Kuo R.C."/>
            <person name="Labutti K."/>
            <person name="Haridas S."/>
            <person name="Kuo A."/>
            <person name="Salamov A."/>
            <person name="Ahrendt S.R."/>
            <person name="Lipzen A."/>
            <person name="Sullivan W."/>
            <person name="Andreopoulos W.B."/>
            <person name="Clum A."/>
            <person name="Lindquist E."/>
            <person name="Daum C."/>
            <person name="Ramamoorthy G.K."/>
            <person name="Gryganskyi A."/>
            <person name="Culley D."/>
            <person name="Magnuson J.K."/>
            <person name="James T.Y."/>
            <person name="O'Malley M.A."/>
            <person name="Stajich J.E."/>
            <person name="Spatafora J.W."/>
            <person name="Visel A."/>
            <person name="Grigoriev I.V."/>
        </authorList>
    </citation>
    <scope>NUCLEOTIDE SEQUENCE [LARGE SCALE GENOMIC DNA]</scope>
    <source>
        <strain evidence="7 8">CBS 931.73</strain>
    </source>
</reference>
<dbReference type="GO" id="GO:0006879">
    <property type="term" value="P:intracellular iron ion homeostasis"/>
    <property type="evidence" value="ECO:0007669"/>
    <property type="project" value="TreeGrafter"/>
</dbReference>
<dbReference type="InterPro" id="IPR002109">
    <property type="entry name" value="Glutaredoxin"/>
</dbReference>
<gene>
    <name evidence="7" type="ORF">K493DRAFT_346056</name>
</gene>
<dbReference type="GO" id="GO:0046872">
    <property type="term" value="F:metal ion binding"/>
    <property type="evidence" value="ECO:0007669"/>
    <property type="project" value="UniProtKB-KW"/>
</dbReference>
<evidence type="ECO:0000256" key="4">
    <source>
        <dbReference type="ARBA" id="ARBA00023014"/>
    </source>
</evidence>
<dbReference type="PROSITE" id="PS51352">
    <property type="entry name" value="THIOREDOXIN_2"/>
    <property type="match status" value="1"/>
</dbReference>
<evidence type="ECO:0000256" key="1">
    <source>
        <dbReference type="ARBA" id="ARBA00009630"/>
    </source>
</evidence>
<dbReference type="PROSITE" id="PS51354">
    <property type="entry name" value="GLUTAREDOXIN_2"/>
    <property type="match status" value="1"/>
</dbReference>
<dbReference type="InterPro" id="IPR033658">
    <property type="entry name" value="GRX_PICOT-like"/>
</dbReference>
<dbReference type="FunFam" id="3.40.30.10:FF:000012">
    <property type="entry name" value="Monothiol glutaredoxin"/>
    <property type="match status" value="1"/>
</dbReference>
<accession>A0A1Y1Z1A2</accession>